<accession>A0ABM9U8Y1</accession>
<name>A0ABM9U8Y1_9HYPH</name>
<protein>
    <submittedName>
        <fullName evidence="1">Uncharacterized protein</fullName>
    </submittedName>
</protein>
<gene>
    <name evidence="1" type="ORF">Ga0061061_11445</name>
</gene>
<dbReference type="EMBL" id="CYHC01000014">
    <property type="protein sequence ID" value="CUA90644.1"/>
    <property type="molecule type" value="Genomic_DNA"/>
</dbReference>
<evidence type="ECO:0000313" key="2">
    <source>
        <dbReference type="Proteomes" id="UP000182178"/>
    </source>
</evidence>
<sequence length="65" mass="7799">MRWTPKGYGGERRTPEQVKRDGWLEYGILVVNKDDHRLTWPERQLVRQLGERLFGKRQQKETCDG</sequence>
<evidence type="ECO:0000313" key="1">
    <source>
        <dbReference type="EMBL" id="CUA90644.1"/>
    </source>
</evidence>
<proteinExistence type="predicted"/>
<keyword evidence="2" id="KW-1185">Reference proteome</keyword>
<organism evidence="1 2">
    <name type="scientific">Chelatococcus sambhunathii</name>
    <dbReference type="NCBI Taxonomy" id="363953"/>
    <lineage>
        <taxon>Bacteria</taxon>
        <taxon>Pseudomonadati</taxon>
        <taxon>Pseudomonadota</taxon>
        <taxon>Alphaproteobacteria</taxon>
        <taxon>Hyphomicrobiales</taxon>
        <taxon>Chelatococcaceae</taxon>
        <taxon>Chelatococcus</taxon>
    </lineage>
</organism>
<comment type="caution">
    <text evidence="1">The sequence shown here is derived from an EMBL/GenBank/DDBJ whole genome shotgun (WGS) entry which is preliminary data.</text>
</comment>
<dbReference type="RefSeq" id="WP_055460839.1">
    <property type="nucleotide sequence ID" value="NZ_CYHC01000014.1"/>
</dbReference>
<dbReference type="Proteomes" id="UP000182178">
    <property type="component" value="Unassembled WGS sequence"/>
</dbReference>
<reference evidence="1 2" key="1">
    <citation type="submission" date="2015-08" db="EMBL/GenBank/DDBJ databases">
        <authorList>
            <person name="Varghese N."/>
        </authorList>
    </citation>
    <scope>NUCLEOTIDE SEQUENCE [LARGE SCALE GENOMIC DNA]</scope>
    <source>
        <strain evidence="1 2">DSM 18167</strain>
    </source>
</reference>